<accession>A0ABT6TLS7</accession>
<comment type="subcellular location">
    <subcellularLocation>
        <location evidence="1">Cell membrane</location>
        <topology evidence="1">Single-pass membrane protein</topology>
    </subcellularLocation>
</comment>
<proteinExistence type="predicted"/>
<evidence type="ECO:0000313" key="9">
    <source>
        <dbReference type="EMBL" id="MDI4647521.1"/>
    </source>
</evidence>
<dbReference type="InterPro" id="IPR052027">
    <property type="entry name" value="PspC"/>
</dbReference>
<evidence type="ECO:0000313" key="10">
    <source>
        <dbReference type="Proteomes" id="UP001161691"/>
    </source>
</evidence>
<keyword evidence="10" id="KW-1185">Reference proteome</keyword>
<comment type="caution">
    <text evidence="9">The sequence shown here is derived from an EMBL/GenBank/DDBJ whole genome shotgun (WGS) entry which is preliminary data.</text>
</comment>
<gene>
    <name evidence="9" type="ORF">KB449_21305</name>
</gene>
<keyword evidence="2" id="KW-1003">Cell membrane</keyword>
<keyword evidence="5 7" id="KW-0472">Membrane</keyword>
<name>A0ABT6TLS7_9BACL</name>
<evidence type="ECO:0000256" key="2">
    <source>
        <dbReference type="ARBA" id="ARBA00022475"/>
    </source>
</evidence>
<evidence type="ECO:0000256" key="7">
    <source>
        <dbReference type="SAM" id="Phobius"/>
    </source>
</evidence>
<protein>
    <submittedName>
        <fullName evidence="9">PspC domain-containing protein</fullName>
    </submittedName>
</protein>
<evidence type="ECO:0000256" key="5">
    <source>
        <dbReference type="ARBA" id="ARBA00023136"/>
    </source>
</evidence>
<dbReference type="PANTHER" id="PTHR33885:SF3">
    <property type="entry name" value="PHAGE SHOCK PROTEIN C"/>
    <property type="match status" value="1"/>
</dbReference>
<evidence type="ECO:0000256" key="3">
    <source>
        <dbReference type="ARBA" id="ARBA00022692"/>
    </source>
</evidence>
<feature type="region of interest" description="Disordered" evidence="6">
    <location>
        <begin position="67"/>
        <end position="139"/>
    </location>
</feature>
<evidence type="ECO:0000259" key="8">
    <source>
        <dbReference type="Pfam" id="PF04024"/>
    </source>
</evidence>
<feature type="compositionally biased region" description="Low complexity" evidence="6">
    <location>
        <begin position="105"/>
        <end position="134"/>
    </location>
</feature>
<evidence type="ECO:0000256" key="1">
    <source>
        <dbReference type="ARBA" id="ARBA00004162"/>
    </source>
</evidence>
<feature type="compositionally biased region" description="Gly residues" evidence="6">
    <location>
        <begin position="67"/>
        <end position="78"/>
    </location>
</feature>
<dbReference type="InterPro" id="IPR007168">
    <property type="entry name" value="Phageshock_PspC_N"/>
</dbReference>
<dbReference type="Proteomes" id="UP001161691">
    <property type="component" value="Unassembled WGS sequence"/>
</dbReference>
<organism evidence="9 10">
    <name type="scientific">Cohnella hashimotonis</name>
    <dbReference type="NCBI Taxonomy" id="2826895"/>
    <lineage>
        <taxon>Bacteria</taxon>
        <taxon>Bacillati</taxon>
        <taxon>Bacillota</taxon>
        <taxon>Bacilli</taxon>
        <taxon>Bacillales</taxon>
        <taxon>Paenibacillaceae</taxon>
        <taxon>Cohnella</taxon>
    </lineage>
</organism>
<feature type="transmembrane region" description="Helical" evidence="7">
    <location>
        <begin position="33"/>
        <end position="57"/>
    </location>
</feature>
<feature type="domain" description="Phage shock protein PspC N-terminal" evidence="8">
    <location>
        <begin position="2"/>
        <end position="59"/>
    </location>
</feature>
<keyword evidence="4 7" id="KW-1133">Transmembrane helix</keyword>
<reference evidence="9" key="1">
    <citation type="submission" date="2023-04" db="EMBL/GenBank/DDBJ databases">
        <title>Comparative genomic analysis of Cohnella hashimotonis sp. nov., isolated from the International Space Station.</title>
        <authorList>
            <person name="Venkateswaran K."/>
            <person name="Simpson A."/>
        </authorList>
    </citation>
    <scope>NUCLEOTIDE SEQUENCE</scope>
    <source>
        <strain evidence="9">F6_2S_P_1</strain>
    </source>
</reference>
<dbReference type="RefSeq" id="WP_282910282.1">
    <property type="nucleotide sequence ID" value="NZ_JAGRPV010000001.1"/>
</dbReference>
<keyword evidence="3 7" id="KW-0812">Transmembrane</keyword>
<evidence type="ECO:0000256" key="6">
    <source>
        <dbReference type="SAM" id="MobiDB-lite"/>
    </source>
</evidence>
<dbReference type="EMBL" id="JAGRPV010000001">
    <property type="protein sequence ID" value="MDI4647521.1"/>
    <property type="molecule type" value="Genomic_DNA"/>
</dbReference>
<dbReference type="PANTHER" id="PTHR33885">
    <property type="entry name" value="PHAGE SHOCK PROTEIN C"/>
    <property type="match status" value="1"/>
</dbReference>
<sequence>MRKLYRSTRDRKLFGVCAGLADYLGVDATLLRILLVIVTVFSGGTVLFVYIIAGFIIPRDSDFGGGSAFGGPQAGHGGWAPPPHNGGWTPPQQRPPAPPASSWNSGAAWPGPGPAAPAARPAPQAAAPSSQASSTLDAMMEDIEKKALKKEIEELKARITKFEQQSKGE</sequence>
<evidence type="ECO:0000256" key="4">
    <source>
        <dbReference type="ARBA" id="ARBA00022989"/>
    </source>
</evidence>
<dbReference type="Pfam" id="PF04024">
    <property type="entry name" value="PspC"/>
    <property type="match status" value="1"/>
</dbReference>